<organism evidence="6 7">
    <name type="scientific">Pseudopedobacter saltans</name>
    <dbReference type="NCBI Taxonomy" id="151895"/>
    <lineage>
        <taxon>Bacteria</taxon>
        <taxon>Pseudomonadati</taxon>
        <taxon>Bacteroidota</taxon>
        <taxon>Sphingobacteriia</taxon>
        <taxon>Sphingobacteriales</taxon>
        <taxon>Sphingobacteriaceae</taxon>
        <taxon>Pseudopedobacter</taxon>
    </lineage>
</organism>
<dbReference type="CDD" id="cd07103">
    <property type="entry name" value="ALDH_F5_SSADH_GabD"/>
    <property type="match status" value="1"/>
</dbReference>
<dbReference type="Gene3D" id="3.40.605.10">
    <property type="entry name" value="Aldehyde Dehydrogenase, Chain A, domain 1"/>
    <property type="match status" value="1"/>
</dbReference>
<keyword evidence="2 4" id="KW-0560">Oxidoreductase</keyword>
<dbReference type="PROSITE" id="PS00687">
    <property type="entry name" value="ALDEHYDE_DEHYDR_GLU"/>
    <property type="match status" value="1"/>
</dbReference>
<comment type="similarity">
    <text evidence="1 4">Belongs to the aldehyde dehydrogenase family.</text>
</comment>
<evidence type="ECO:0000256" key="4">
    <source>
        <dbReference type="RuleBase" id="RU003345"/>
    </source>
</evidence>
<dbReference type="PANTHER" id="PTHR43353:SF5">
    <property type="entry name" value="SUCCINATE-SEMIALDEHYDE DEHYDROGENASE, MITOCHONDRIAL"/>
    <property type="match status" value="1"/>
</dbReference>
<dbReference type="Proteomes" id="UP000249645">
    <property type="component" value="Unassembled WGS sequence"/>
</dbReference>
<sequence length="482" mass="52197">MENYKELIKEKSFVNGEWVSENDTDYIDVKNPADNSIVGKVNNNTAVLVKKAIDAAHNAMPKWKSLSAKERSSILYKWYSLIQEHKEDIAYIMTLESGKPIGESRGEVDYGSSFIQWFSEEAKRVNGDVIPGFTSDKRIAVIKQPIGVVGAITPWNFPLAMITRKVAPALAAGCSVVIRPSEETPLTALAISQLAKDAGFPDGVYNTVVGLDASAMGIALCESEKVAKISFTGSTRVGQILMAQSASTLKKLSLELGGNAPFIVFEDADIDLAVKGAIAGKFRFGGQTCVCVNRILVHENIYESFTDKFVEAVNTLKVGNGLDDKTNIGPLINQKAIDKVEGFVKDGLEKGGVLLTGGKLMDGLFYGPTVIGNATANMRFAKEEIFGPVAPLFKFKSDEEAVAMANDTIYGLASYFYTNDLNRTIKVSEALEYGIVGVNEGLISSEMVPFGGVKYSGEGREGSKYGIEDYVEIKYVCLGNVK</sequence>
<dbReference type="Gene3D" id="3.40.309.10">
    <property type="entry name" value="Aldehyde Dehydrogenase, Chain A, domain 2"/>
    <property type="match status" value="1"/>
</dbReference>
<feature type="domain" description="Aldehyde dehydrogenase" evidence="5">
    <location>
        <begin position="18"/>
        <end position="476"/>
    </location>
</feature>
<feature type="active site" evidence="3">
    <location>
        <position position="255"/>
    </location>
</feature>
<gene>
    <name evidence="6" type="ORF">DI598_10375</name>
</gene>
<dbReference type="GO" id="GO:0004777">
    <property type="term" value="F:succinate-semialdehyde dehydrogenase (NAD+) activity"/>
    <property type="evidence" value="ECO:0007669"/>
    <property type="project" value="TreeGrafter"/>
</dbReference>
<evidence type="ECO:0000259" key="5">
    <source>
        <dbReference type="Pfam" id="PF00171"/>
    </source>
</evidence>
<dbReference type="Pfam" id="PF00171">
    <property type="entry name" value="Aldedh"/>
    <property type="match status" value="1"/>
</dbReference>
<dbReference type="InterPro" id="IPR016163">
    <property type="entry name" value="Ald_DH_C"/>
</dbReference>
<dbReference type="InterPro" id="IPR016161">
    <property type="entry name" value="Ald_DH/histidinol_DH"/>
</dbReference>
<dbReference type="InterPro" id="IPR016162">
    <property type="entry name" value="Ald_DH_N"/>
</dbReference>
<dbReference type="AlphaFoldDB" id="A0A2W5GQK5"/>
<evidence type="ECO:0000256" key="2">
    <source>
        <dbReference type="ARBA" id="ARBA00023002"/>
    </source>
</evidence>
<dbReference type="EMBL" id="QFOI01000173">
    <property type="protein sequence ID" value="PZP48066.1"/>
    <property type="molecule type" value="Genomic_DNA"/>
</dbReference>
<dbReference type="InterPro" id="IPR016160">
    <property type="entry name" value="Ald_DH_CS_CYS"/>
</dbReference>
<evidence type="ECO:0000313" key="6">
    <source>
        <dbReference type="EMBL" id="PZP48066.1"/>
    </source>
</evidence>
<dbReference type="NCBIfam" id="TIGR01780">
    <property type="entry name" value="SSADH"/>
    <property type="match status" value="1"/>
</dbReference>
<protein>
    <submittedName>
        <fullName evidence="6">Succinate-semialdehyde dehydrogenase (NADP(+))</fullName>
    </submittedName>
</protein>
<dbReference type="GO" id="GO:0009450">
    <property type="term" value="P:gamma-aminobutyric acid catabolic process"/>
    <property type="evidence" value="ECO:0007669"/>
    <property type="project" value="InterPro"/>
</dbReference>
<evidence type="ECO:0000256" key="3">
    <source>
        <dbReference type="PROSITE-ProRule" id="PRU10007"/>
    </source>
</evidence>
<proteinExistence type="inferred from homology"/>
<evidence type="ECO:0000256" key="1">
    <source>
        <dbReference type="ARBA" id="ARBA00009986"/>
    </source>
</evidence>
<reference evidence="6 7" key="1">
    <citation type="submission" date="2017-11" db="EMBL/GenBank/DDBJ databases">
        <title>Infants hospitalized years apart are colonized by the same room-sourced microbial strains.</title>
        <authorList>
            <person name="Brooks B."/>
            <person name="Olm M.R."/>
            <person name="Firek B.A."/>
            <person name="Baker R."/>
            <person name="Thomas B.C."/>
            <person name="Morowitz M.J."/>
            <person name="Banfield J.F."/>
        </authorList>
    </citation>
    <scope>NUCLEOTIDE SEQUENCE [LARGE SCALE GENOMIC DNA]</scope>
    <source>
        <strain evidence="6">S2_009_000_R2_76</strain>
    </source>
</reference>
<dbReference type="PANTHER" id="PTHR43353">
    <property type="entry name" value="SUCCINATE-SEMIALDEHYDE DEHYDROGENASE, MITOCHONDRIAL"/>
    <property type="match status" value="1"/>
</dbReference>
<dbReference type="InterPro" id="IPR010102">
    <property type="entry name" value="Succ_semiAld_DH"/>
</dbReference>
<comment type="caution">
    <text evidence="6">The sequence shown here is derived from an EMBL/GenBank/DDBJ whole genome shotgun (WGS) entry which is preliminary data.</text>
</comment>
<dbReference type="InterPro" id="IPR050740">
    <property type="entry name" value="Aldehyde_DH_Superfamily"/>
</dbReference>
<accession>A0A2W5GQK5</accession>
<name>A0A2W5GQK5_9SPHI</name>
<dbReference type="FunFam" id="3.40.605.10:FF:000005">
    <property type="entry name" value="Succinate-semialdehyde dehydrogenase I"/>
    <property type="match status" value="1"/>
</dbReference>
<dbReference type="InterPro" id="IPR015590">
    <property type="entry name" value="Aldehyde_DH_dom"/>
</dbReference>
<evidence type="ECO:0000313" key="7">
    <source>
        <dbReference type="Proteomes" id="UP000249645"/>
    </source>
</evidence>
<dbReference type="InterPro" id="IPR029510">
    <property type="entry name" value="Ald_DH_CS_GLU"/>
</dbReference>
<dbReference type="SUPFAM" id="SSF53720">
    <property type="entry name" value="ALDH-like"/>
    <property type="match status" value="1"/>
</dbReference>
<dbReference type="FunFam" id="3.40.309.10:FF:000004">
    <property type="entry name" value="Succinate-semialdehyde dehydrogenase I"/>
    <property type="match status" value="1"/>
</dbReference>
<dbReference type="PROSITE" id="PS00070">
    <property type="entry name" value="ALDEHYDE_DEHYDR_CYS"/>
    <property type="match status" value="1"/>
</dbReference>